<dbReference type="SUPFAM" id="SSF54211">
    <property type="entry name" value="Ribosomal protein S5 domain 2-like"/>
    <property type="match status" value="1"/>
</dbReference>
<dbReference type="GO" id="GO:0009088">
    <property type="term" value="P:threonine biosynthetic process"/>
    <property type="evidence" value="ECO:0007669"/>
    <property type="project" value="UniProtKB-UniRule"/>
</dbReference>
<dbReference type="GO" id="GO:0005524">
    <property type="term" value="F:ATP binding"/>
    <property type="evidence" value="ECO:0007669"/>
    <property type="project" value="UniProtKB-UniRule"/>
</dbReference>
<dbReference type="EC" id="2.7.1.39" evidence="7 8"/>
<name>A0A841K662_9BACT</name>
<dbReference type="OrthoDB" id="9769912at2"/>
<comment type="pathway">
    <text evidence="7">Amino-acid biosynthesis; L-threonine biosynthesis; L-threonine from L-aspartate: step 4/5.</text>
</comment>
<evidence type="ECO:0000313" key="12">
    <source>
        <dbReference type="Proteomes" id="UP000538666"/>
    </source>
</evidence>
<organism evidence="11 12">
    <name type="scientific">Silvibacterium bohemicum</name>
    <dbReference type="NCBI Taxonomy" id="1577686"/>
    <lineage>
        <taxon>Bacteria</taxon>
        <taxon>Pseudomonadati</taxon>
        <taxon>Acidobacteriota</taxon>
        <taxon>Terriglobia</taxon>
        <taxon>Terriglobales</taxon>
        <taxon>Acidobacteriaceae</taxon>
        <taxon>Silvibacterium</taxon>
    </lineage>
</organism>
<keyword evidence="1 7" id="KW-0028">Amino-acid biosynthesis</keyword>
<dbReference type="PIRSF" id="PIRSF000676">
    <property type="entry name" value="Homoser_kin"/>
    <property type="match status" value="1"/>
</dbReference>
<dbReference type="PANTHER" id="PTHR20861">
    <property type="entry name" value="HOMOSERINE/4-DIPHOSPHOCYTIDYL-2-C-METHYL-D-ERYTHRITOL KINASE"/>
    <property type="match status" value="1"/>
</dbReference>
<keyword evidence="4 7" id="KW-0547">Nucleotide-binding</keyword>
<dbReference type="InterPro" id="IPR036554">
    <property type="entry name" value="GHMP_kinase_C_sf"/>
</dbReference>
<keyword evidence="5 7" id="KW-0418">Kinase</keyword>
<dbReference type="EMBL" id="JACHEK010000008">
    <property type="protein sequence ID" value="MBB6146078.1"/>
    <property type="molecule type" value="Genomic_DNA"/>
</dbReference>
<evidence type="ECO:0000256" key="4">
    <source>
        <dbReference type="ARBA" id="ARBA00022741"/>
    </source>
</evidence>
<evidence type="ECO:0000256" key="8">
    <source>
        <dbReference type="NCBIfam" id="TIGR00191"/>
    </source>
</evidence>
<keyword evidence="3 7" id="KW-0791">Threonine biosynthesis</keyword>
<protein>
    <recommendedName>
        <fullName evidence="7 8">Homoserine kinase</fullName>
        <shortName evidence="7">HK</shortName>
        <shortName evidence="7">HSK</shortName>
        <ecNumber evidence="7 8">2.7.1.39</ecNumber>
    </recommendedName>
</protein>
<dbReference type="InterPro" id="IPR013750">
    <property type="entry name" value="GHMP_kinase_C_dom"/>
</dbReference>
<keyword evidence="2 7" id="KW-0808">Transferase</keyword>
<dbReference type="AlphaFoldDB" id="A0A841K662"/>
<evidence type="ECO:0000256" key="5">
    <source>
        <dbReference type="ARBA" id="ARBA00022777"/>
    </source>
</evidence>
<dbReference type="InterPro" id="IPR006204">
    <property type="entry name" value="GHMP_kinase_N_dom"/>
</dbReference>
<dbReference type="Pfam" id="PF08544">
    <property type="entry name" value="GHMP_kinases_C"/>
    <property type="match status" value="1"/>
</dbReference>
<keyword evidence="6 7" id="KW-0067">ATP-binding</keyword>
<comment type="subcellular location">
    <subcellularLocation>
        <location evidence="7">Cytoplasm</location>
    </subcellularLocation>
</comment>
<dbReference type="InterPro" id="IPR014721">
    <property type="entry name" value="Ribsml_uS5_D2-typ_fold_subgr"/>
</dbReference>
<dbReference type="NCBIfam" id="TIGR00191">
    <property type="entry name" value="thrB"/>
    <property type="match status" value="1"/>
</dbReference>
<dbReference type="Pfam" id="PF00288">
    <property type="entry name" value="GHMP_kinases_N"/>
    <property type="match status" value="1"/>
</dbReference>
<keyword evidence="12" id="KW-1185">Reference proteome</keyword>
<sequence>MTGLHLRLPATSANLGPGFDTLALALDRYLTIEANVGPAFSIEAKGRNPEICGALERNLLLDVYRRTLAAHQREAQPLALKVHNEIPLGMGCGSSAAVRLAGVALAAHFGELGWSREQILAEATRLEGHPDNAAACWLGGFVAGCWDGAKLHAVSFTPPEQWRALIVLPNKPLATVASRAVLPKEYSRADVVANLQRVAVLTAAFATGRGDLIAEAMGDRLHQPYRSQVCPLLPPLLPLAGSDGVLGVALSGAGPAVLILVKSEEAIPSTEVTVRKLTSAFEDIEIESCKLPSGAAEMTVSDIPLS</sequence>
<evidence type="ECO:0000256" key="6">
    <source>
        <dbReference type="ARBA" id="ARBA00022840"/>
    </source>
</evidence>
<dbReference type="InterPro" id="IPR020568">
    <property type="entry name" value="Ribosomal_Su5_D2-typ_SF"/>
</dbReference>
<comment type="similarity">
    <text evidence="7">Belongs to the GHMP kinase family. Homoserine kinase subfamily.</text>
</comment>
<evidence type="ECO:0000256" key="1">
    <source>
        <dbReference type="ARBA" id="ARBA00022605"/>
    </source>
</evidence>
<evidence type="ECO:0000256" key="7">
    <source>
        <dbReference type="HAMAP-Rule" id="MF_00384"/>
    </source>
</evidence>
<dbReference type="SUPFAM" id="SSF55060">
    <property type="entry name" value="GHMP Kinase, C-terminal domain"/>
    <property type="match status" value="1"/>
</dbReference>
<comment type="caution">
    <text evidence="11">The sequence shown here is derived from an EMBL/GenBank/DDBJ whole genome shotgun (WGS) entry which is preliminary data.</text>
</comment>
<evidence type="ECO:0000256" key="3">
    <source>
        <dbReference type="ARBA" id="ARBA00022697"/>
    </source>
</evidence>
<dbReference type="RefSeq" id="WP_082125731.1">
    <property type="nucleotide sequence ID" value="NZ_JACHEK010000008.1"/>
</dbReference>
<comment type="caution">
    <text evidence="7">Lacks conserved residue(s) required for the propagation of feature annotation.</text>
</comment>
<dbReference type="HAMAP" id="MF_00384">
    <property type="entry name" value="Homoser_kinase"/>
    <property type="match status" value="1"/>
</dbReference>
<dbReference type="Gene3D" id="3.30.230.10">
    <property type="match status" value="1"/>
</dbReference>
<evidence type="ECO:0000259" key="9">
    <source>
        <dbReference type="Pfam" id="PF00288"/>
    </source>
</evidence>
<dbReference type="GO" id="GO:0004413">
    <property type="term" value="F:homoserine kinase activity"/>
    <property type="evidence" value="ECO:0007669"/>
    <property type="project" value="UniProtKB-UniRule"/>
</dbReference>
<dbReference type="GO" id="GO:0005737">
    <property type="term" value="C:cytoplasm"/>
    <property type="evidence" value="ECO:0007669"/>
    <property type="project" value="UniProtKB-SubCell"/>
</dbReference>
<reference evidence="11 12" key="1">
    <citation type="submission" date="2020-08" db="EMBL/GenBank/DDBJ databases">
        <title>Genomic Encyclopedia of Type Strains, Phase IV (KMG-IV): sequencing the most valuable type-strain genomes for metagenomic binning, comparative biology and taxonomic classification.</title>
        <authorList>
            <person name="Goeker M."/>
        </authorList>
    </citation>
    <scope>NUCLEOTIDE SEQUENCE [LARGE SCALE GENOMIC DNA]</scope>
    <source>
        <strain evidence="11 12">DSM 103733</strain>
    </source>
</reference>
<dbReference type="PRINTS" id="PR00958">
    <property type="entry name" value="HOMSERKINASE"/>
</dbReference>
<evidence type="ECO:0000259" key="10">
    <source>
        <dbReference type="Pfam" id="PF08544"/>
    </source>
</evidence>
<feature type="domain" description="GHMP kinase N-terminal" evidence="9">
    <location>
        <begin position="59"/>
        <end position="140"/>
    </location>
</feature>
<evidence type="ECO:0000256" key="2">
    <source>
        <dbReference type="ARBA" id="ARBA00022679"/>
    </source>
</evidence>
<dbReference type="UniPathway" id="UPA00050">
    <property type="reaction ID" value="UER00064"/>
</dbReference>
<comment type="function">
    <text evidence="7">Catalyzes the ATP-dependent phosphorylation of L-homoserine to L-homoserine phosphate.</text>
</comment>
<dbReference type="InterPro" id="IPR000870">
    <property type="entry name" value="Homoserine_kinase"/>
</dbReference>
<dbReference type="PANTHER" id="PTHR20861:SF1">
    <property type="entry name" value="HOMOSERINE KINASE"/>
    <property type="match status" value="1"/>
</dbReference>
<dbReference type="Gene3D" id="3.30.70.890">
    <property type="entry name" value="GHMP kinase, C-terminal domain"/>
    <property type="match status" value="1"/>
</dbReference>
<evidence type="ECO:0000313" key="11">
    <source>
        <dbReference type="EMBL" id="MBB6146078.1"/>
    </source>
</evidence>
<feature type="domain" description="GHMP kinase C-terminal" evidence="10">
    <location>
        <begin position="203"/>
        <end position="266"/>
    </location>
</feature>
<dbReference type="Proteomes" id="UP000538666">
    <property type="component" value="Unassembled WGS sequence"/>
</dbReference>
<keyword evidence="7" id="KW-0963">Cytoplasm</keyword>
<proteinExistence type="inferred from homology"/>
<comment type="catalytic activity">
    <reaction evidence="7">
        <text>L-homoserine + ATP = O-phospho-L-homoserine + ADP + H(+)</text>
        <dbReference type="Rhea" id="RHEA:13985"/>
        <dbReference type="ChEBI" id="CHEBI:15378"/>
        <dbReference type="ChEBI" id="CHEBI:30616"/>
        <dbReference type="ChEBI" id="CHEBI:57476"/>
        <dbReference type="ChEBI" id="CHEBI:57590"/>
        <dbReference type="ChEBI" id="CHEBI:456216"/>
        <dbReference type="EC" id="2.7.1.39"/>
    </reaction>
</comment>
<accession>A0A841K662</accession>
<gene>
    <name evidence="7" type="primary">thrB</name>
    <name evidence="11" type="ORF">HNQ77_004048</name>
</gene>